<dbReference type="PANTHER" id="PTHR30632:SF0">
    <property type="entry name" value="SULFATE-BINDING PROTEIN"/>
    <property type="match status" value="1"/>
</dbReference>
<keyword evidence="5" id="KW-1185">Reference proteome</keyword>
<evidence type="ECO:0000313" key="5">
    <source>
        <dbReference type="Proteomes" id="UP000028486"/>
    </source>
</evidence>
<dbReference type="OrthoDB" id="9785015at2"/>
<organism evidence="4 5">
    <name type="scientific">Campylobacter iguaniorum</name>
    <dbReference type="NCBI Taxonomy" id="1244531"/>
    <lineage>
        <taxon>Bacteria</taxon>
        <taxon>Pseudomonadati</taxon>
        <taxon>Campylobacterota</taxon>
        <taxon>Epsilonproteobacteria</taxon>
        <taxon>Campylobacterales</taxon>
        <taxon>Campylobacteraceae</taxon>
        <taxon>Campylobacter</taxon>
    </lineage>
</organism>
<proteinExistence type="inferred from homology"/>
<dbReference type="Proteomes" id="UP000028486">
    <property type="component" value="Chromosome"/>
</dbReference>
<dbReference type="RefSeq" id="WP_038455138.1">
    <property type="nucleotide sequence ID" value="NZ_CP009043.1"/>
</dbReference>
<name>A0A076FAV3_9BACT</name>
<dbReference type="InterPro" id="IPR050682">
    <property type="entry name" value="ModA/WtpA"/>
</dbReference>
<keyword evidence="2" id="KW-0479">Metal-binding</keyword>
<dbReference type="GO" id="GO:0046872">
    <property type="term" value="F:metal ion binding"/>
    <property type="evidence" value="ECO:0007669"/>
    <property type="project" value="UniProtKB-KW"/>
</dbReference>
<sequence>MKKILFSALLCSFVFGESLLVGAGAGYKKPLMQVISNLQKDGVNVDGAFANIKQITIQAKEGKMSIIVGDEAFLDKSGLNLSGYERIGKGALVLVTPKNIVIKDVKELEKLSKIAIPDPKKAIYGIRATEFLEKSNLKGVLQGKILEVSTVPQAVAYVLNGEVEAGFINSTEAIARSGEFGSIIYVDEDLYSPVYISAARLEACKANASCEVFINELKSERSKAIFAKFGLK</sequence>
<dbReference type="PATRIC" id="fig|1244531.5.peg.1722"/>
<dbReference type="HOGENOM" id="CLU_065520_1_0_7"/>
<keyword evidence="3" id="KW-0732">Signal</keyword>
<accession>A0A076FAV3</accession>
<evidence type="ECO:0000256" key="1">
    <source>
        <dbReference type="ARBA" id="ARBA00009175"/>
    </source>
</evidence>
<evidence type="ECO:0000313" key="4">
    <source>
        <dbReference type="EMBL" id="AII15340.1"/>
    </source>
</evidence>
<dbReference type="NCBIfam" id="TIGR01256">
    <property type="entry name" value="modA"/>
    <property type="match status" value="1"/>
</dbReference>
<dbReference type="SUPFAM" id="SSF53850">
    <property type="entry name" value="Periplasmic binding protein-like II"/>
    <property type="match status" value="1"/>
</dbReference>
<dbReference type="InterPro" id="IPR005950">
    <property type="entry name" value="ModA"/>
</dbReference>
<gene>
    <name evidence="4" type="ORF">CIG1485E_1517</name>
</gene>
<dbReference type="PANTHER" id="PTHR30632">
    <property type="entry name" value="MOLYBDATE-BINDING PERIPLASMIC PROTEIN"/>
    <property type="match status" value="1"/>
</dbReference>
<dbReference type="STRING" id="1244531.CIG2463D_1714"/>
<protein>
    <submittedName>
        <fullName evidence="4">ABC transporter, periplasmic substrate-binding protein</fullName>
    </submittedName>
</protein>
<evidence type="ECO:0000256" key="2">
    <source>
        <dbReference type="ARBA" id="ARBA00022723"/>
    </source>
</evidence>
<dbReference type="EMBL" id="CP009043">
    <property type="protein sequence ID" value="AII15340.1"/>
    <property type="molecule type" value="Genomic_DNA"/>
</dbReference>
<dbReference type="KEGG" id="caj:CIG1485E_1517"/>
<evidence type="ECO:0000256" key="3">
    <source>
        <dbReference type="ARBA" id="ARBA00022729"/>
    </source>
</evidence>
<dbReference type="Gene3D" id="3.40.190.10">
    <property type="entry name" value="Periplasmic binding protein-like II"/>
    <property type="match status" value="2"/>
</dbReference>
<comment type="similarity">
    <text evidence="1">Belongs to the bacterial solute-binding protein ModA family.</text>
</comment>
<reference evidence="5" key="1">
    <citation type="journal article" date="2014" name="Genome Announc.">
        <title>Complete Genome Sequence of Campylobacter iguaniorum Strain 1485ET, Isolated from a Bearded Dragon (Pogona vitticeps).</title>
        <authorList>
            <person name="Gilbert M.J."/>
            <person name="Miller W.G."/>
            <person name="Yee E."/>
            <person name="Kik M."/>
            <person name="Wagenaar J.A."/>
            <person name="Duim B."/>
        </authorList>
    </citation>
    <scope>NUCLEOTIDE SEQUENCE [LARGE SCALE GENOMIC DNA]</scope>
    <source>
        <strain evidence="5">1485E</strain>
    </source>
</reference>
<dbReference type="eggNOG" id="COG0725">
    <property type="taxonomic scope" value="Bacteria"/>
</dbReference>
<dbReference type="AlphaFoldDB" id="A0A076FAV3"/>
<dbReference type="Pfam" id="PF13531">
    <property type="entry name" value="SBP_bac_11"/>
    <property type="match status" value="1"/>
</dbReference>
<dbReference type="GO" id="GO:0030973">
    <property type="term" value="F:molybdate ion binding"/>
    <property type="evidence" value="ECO:0007669"/>
    <property type="project" value="TreeGrafter"/>
</dbReference>
<dbReference type="GO" id="GO:0015689">
    <property type="term" value="P:molybdate ion transport"/>
    <property type="evidence" value="ECO:0007669"/>
    <property type="project" value="InterPro"/>
</dbReference>